<accession>A0A397SC66</accession>
<dbReference type="Gene3D" id="1.10.630.10">
    <property type="entry name" value="Cytochrome P450"/>
    <property type="match status" value="1"/>
</dbReference>
<dbReference type="SUPFAM" id="SSF48264">
    <property type="entry name" value="Cytochrome P450"/>
    <property type="match status" value="1"/>
</dbReference>
<keyword evidence="5" id="KW-1133">Transmembrane helix</keyword>
<dbReference type="AlphaFoldDB" id="A0A397SC66"/>
<comment type="similarity">
    <text evidence="4">Belongs to the cytochrome P450 family.</text>
</comment>
<dbReference type="GO" id="GO:0004497">
    <property type="term" value="F:monooxygenase activity"/>
    <property type="evidence" value="ECO:0007669"/>
    <property type="project" value="UniProtKB-KW"/>
</dbReference>
<dbReference type="InterPro" id="IPR001128">
    <property type="entry name" value="Cyt_P450"/>
</dbReference>
<comment type="cofactor">
    <cofactor evidence="3">
        <name>heme</name>
        <dbReference type="ChEBI" id="CHEBI:30413"/>
    </cofactor>
</comment>
<feature type="transmembrane region" description="Helical" evidence="5">
    <location>
        <begin position="12"/>
        <end position="32"/>
    </location>
</feature>
<feature type="transmembrane region" description="Helical" evidence="5">
    <location>
        <begin position="243"/>
        <end position="261"/>
    </location>
</feature>
<keyword evidence="7" id="KW-1185">Reference proteome</keyword>
<organism evidence="6 7">
    <name type="scientific">Glomus cerebriforme</name>
    <dbReference type="NCBI Taxonomy" id="658196"/>
    <lineage>
        <taxon>Eukaryota</taxon>
        <taxon>Fungi</taxon>
        <taxon>Fungi incertae sedis</taxon>
        <taxon>Mucoromycota</taxon>
        <taxon>Glomeromycotina</taxon>
        <taxon>Glomeromycetes</taxon>
        <taxon>Glomerales</taxon>
        <taxon>Glomeraceae</taxon>
        <taxon>Glomus</taxon>
    </lineage>
</organism>
<dbReference type="EMBL" id="QKYT01000771">
    <property type="protein sequence ID" value="RIA81607.1"/>
    <property type="molecule type" value="Genomic_DNA"/>
</dbReference>
<dbReference type="Proteomes" id="UP000265703">
    <property type="component" value="Unassembled WGS sequence"/>
</dbReference>
<proteinExistence type="inferred from homology"/>
<dbReference type="Pfam" id="PF00067">
    <property type="entry name" value="p450"/>
    <property type="match status" value="1"/>
</dbReference>
<dbReference type="GO" id="GO:0005506">
    <property type="term" value="F:iron ion binding"/>
    <property type="evidence" value="ECO:0007669"/>
    <property type="project" value="InterPro"/>
</dbReference>
<evidence type="ECO:0000313" key="7">
    <source>
        <dbReference type="Proteomes" id="UP000265703"/>
    </source>
</evidence>
<name>A0A397SC66_9GLOM</name>
<keyword evidence="1 3" id="KW-0479">Metal-binding</keyword>
<evidence type="ECO:0000256" key="4">
    <source>
        <dbReference type="RuleBase" id="RU000461"/>
    </source>
</evidence>
<comment type="caution">
    <text evidence="6">The sequence shown here is derived from an EMBL/GenBank/DDBJ whole genome shotgun (WGS) entry which is preliminary data.</text>
</comment>
<dbReference type="InterPro" id="IPR036396">
    <property type="entry name" value="Cyt_P450_sf"/>
</dbReference>
<protein>
    <submittedName>
        <fullName evidence="6">Cytochrome P450</fullName>
    </submittedName>
</protein>
<evidence type="ECO:0000256" key="1">
    <source>
        <dbReference type="ARBA" id="ARBA00022723"/>
    </source>
</evidence>
<dbReference type="STRING" id="658196.A0A397SC66"/>
<keyword evidence="4" id="KW-0503">Monooxygenase</keyword>
<evidence type="ECO:0000256" key="3">
    <source>
        <dbReference type="PIRSR" id="PIRSR602401-1"/>
    </source>
</evidence>
<keyword evidence="3 4" id="KW-0349">Heme</keyword>
<dbReference type="GO" id="GO:0016705">
    <property type="term" value="F:oxidoreductase activity, acting on paired donors, with incorporation or reduction of molecular oxygen"/>
    <property type="evidence" value="ECO:0007669"/>
    <property type="project" value="InterPro"/>
</dbReference>
<dbReference type="PANTHER" id="PTHR24301">
    <property type="entry name" value="THROMBOXANE-A SYNTHASE"/>
    <property type="match status" value="1"/>
</dbReference>
<keyword evidence="5" id="KW-0472">Membrane</keyword>
<dbReference type="PRINTS" id="PR00385">
    <property type="entry name" value="P450"/>
</dbReference>
<dbReference type="GO" id="GO:0020037">
    <property type="term" value="F:heme binding"/>
    <property type="evidence" value="ECO:0007669"/>
    <property type="project" value="InterPro"/>
</dbReference>
<dbReference type="InterPro" id="IPR017972">
    <property type="entry name" value="Cyt_P450_CS"/>
</dbReference>
<reference evidence="6 7" key="1">
    <citation type="submission" date="2018-06" db="EMBL/GenBank/DDBJ databases">
        <title>Comparative genomics reveals the genomic features of Rhizophagus irregularis, R. cerebriforme, R. diaphanum and Gigaspora rosea, and their symbiotic lifestyle signature.</title>
        <authorList>
            <person name="Morin E."/>
            <person name="San Clemente H."/>
            <person name="Chen E.C.H."/>
            <person name="De La Providencia I."/>
            <person name="Hainaut M."/>
            <person name="Kuo A."/>
            <person name="Kohler A."/>
            <person name="Murat C."/>
            <person name="Tang N."/>
            <person name="Roy S."/>
            <person name="Loubradou J."/>
            <person name="Henrissat B."/>
            <person name="Grigoriev I.V."/>
            <person name="Corradi N."/>
            <person name="Roux C."/>
            <person name="Martin F.M."/>
        </authorList>
    </citation>
    <scope>NUCLEOTIDE SEQUENCE [LARGE SCALE GENOMIC DNA]</scope>
    <source>
        <strain evidence="6 7">DAOM 227022</strain>
    </source>
</reference>
<evidence type="ECO:0000256" key="5">
    <source>
        <dbReference type="SAM" id="Phobius"/>
    </source>
</evidence>
<dbReference type="PRINTS" id="PR00463">
    <property type="entry name" value="EP450I"/>
</dbReference>
<sequence>MALLKLLSSIGLYDSFLIFLTLIIVYTCYFYYKYFTRENPLPGPLPLPLIGNIIDRGFDEFVEYTDRMQKKYGDMFEIYFGPQRMIMLSKYEYMQNMFDYSLDSKYMRRIPYFAGLDELNVAGKGIALNHNVNVWKFNRHFISRALLTPSFSKYSVIWTQNLVEEMMDFWKDGAEDDGSFVTNIVEWAHRFTTDSITHFTTGIRVHAIEAHYNELLSSRNKKPKKSTNDITDATKFFRSIKTFVVGIYFFIIVPPFIRNYFPFLSNESKKHFQNRNWLFSKLDDLIKHRRKEIEHTPLNQPLRFDMLTSMLTAYTDRDICEVKYYDEEYTNRPLTDEEIRGNLWETFVAGIDTTANLFTFVVYFLANYPNVLQKLRKELDVFFEKLGDRRLDFDCLSELVYTEAILKEIFRIYTPAPYTARNSTAEDIVAGQVWPEGTQYIINIHGINNNEKYWDEPEKFNPDRWLKKNKKSDKLMPRVVFGGGRRVCPGRKLSYIELKCMVALIYHKLDVELVDKNTPLKTKFILIRSFPELNVRIKPRQIVNEFFKKSYIH</sequence>
<dbReference type="PROSITE" id="PS00086">
    <property type="entry name" value="CYTOCHROME_P450"/>
    <property type="match status" value="1"/>
</dbReference>
<dbReference type="PANTHER" id="PTHR24301:SF2">
    <property type="entry name" value="THROMBOXANE-A SYNTHASE"/>
    <property type="match status" value="1"/>
</dbReference>
<keyword evidence="4" id="KW-0560">Oxidoreductase</keyword>
<keyword evidence="2 3" id="KW-0408">Iron</keyword>
<gene>
    <name evidence="6" type="ORF">C1645_836738</name>
</gene>
<dbReference type="OrthoDB" id="1470350at2759"/>
<feature type="binding site" description="axial binding residue" evidence="3">
    <location>
        <position position="488"/>
    </location>
    <ligand>
        <name>heme</name>
        <dbReference type="ChEBI" id="CHEBI:30413"/>
    </ligand>
    <ligandPart>
        <name>Fe</name>
        <dbReference type="ChEBI" id="CHEBI:18248"/>
    </ligandPart>
</feature>
<keyword evidence="5" id="KW-0812">Transmembrane</keyword>
<evidence type="ECO:0000313" key="6">
    <source>
        <dbReference type="EMBL" id="RIA81607.1"/>
    </source>
</evidence>
<evidence type="ECO:0000256" key="2">
    <source>
        <dbReference type="ARBA" id="ARBA00023004"/>
    </source>
</evidence>
<dbReference type="InterPro" id="IPR002401">
    <property type="entry name" value="Cyt_P450_E_grp-I"/>
</dbReference>